<dbReference type="Proteomes" id="UP001367508">
    <property type="component" value="Unassembled WGS sequence"/>
</dbReference>
<protein>
    <recommendedName>
        <fullName evidence="6">AMP-dependent synthetase/ligase domain-containing protein</fullName>
    </recommendedName>
</protein>
<dbReference type="GO" id="GO:0016874">
    <property type="term" value="F:ligase activity"/>
    <property type="evidence" value="ECO:0007669"/>
    <property type="project" value="UniProtKB-KW"/>
</dbReference>
<name>A0AAN9N3Y0_CANGL</name>
<dbReference type="GO" id="GO:0005524">
    <property type="term" value="F:ATP binding"/>
    <property type="evidence" value="ECO:0007669"/>
    <property type="project" value="UniProtKB-KW"/>
</dbReference>
<dbReference type="AlphaFoldDB" id="A0AAN9N3Y0"/>
<evidence type="ECO:0000256" key="3">
    <source>
        <dbReference type="ARBA" id="ARBA00022598"/>
    </source>
</evidence>
<dbReference type="GO" id="GO:0005829">
    <property type="term" value="C:cytosol"/>
    <property type="evidence" value="ECO:0007669"/>
    <property type="project" value="UniProtKB-SubCell"/>
</dbReference>
<evidence type="ECO:0000313" key="7">
    <source>
        <dbReference type="EMBL" id="KAK7363508.1"/>
    </source>
</evidence>
<dbReference type="PANTHER" id="PTHR43859:SF7">
    <property type="entry name" value="ACETATE_BUTYRATE--COA LIGASE AAE7, PEROXISOMAL"/>
    <property type="match status" value="1"/>
</dbReference>
<evidence type="ECO:0000256" key="2">
    <source>
        <dbReference type="ARBA" id="ARBA00006432"/>
    </source>
</evidence>
<evidence type="ECO:0000256" key="4">
    <source>
        <dbReference type="ARBA" id="ARBA00022741"/>
    </source>
</evidence>
<dbReference type="InterPro" id="IPR042099">
    <property type="entry name" value="ANL_N_sf"/>
</dbReference>
<dbReference type="EMBL" id="JAYMYQ010000001">
    <property type="protein sequence ID" value="KAK7363508.1"/>
    <property type="molecule type" value="Genomic_DNA"/>
</dbReference>
<accession>A0AAN9N3Y0</accession>
<organism evidence="7 8">
    <name type="scientific">Canavalia gladiata</name>
    <name type="common">Sword bean</name>
    <name type="synonym">Dolichos gladiatus</name>
    <dbReference type="NCBI Taxonomy" id="3824"/>
    <lineage>
        <taxon>Eukaryota</taxon>
        <taxon>Viridiplantae</taxon>
        <taxon>Streptophyta</taxon>
        <taxon>Embryophyta</taxon>
        <taxon>Tracheophyta</taxon>
        <taxon>Spermatophyta</taxon>
        <taxon>Magnoliopsida</taxon>
        <taxon>eudicotyledons</taxon>
        <taxon>Gunneridae</taxon>
        <taxon>Pentapetalae</taxon>
        <taxon>rosids</taxon>
        <taxon>fabids</taxon>
        <taxon>Fabales</taxon>
        <taxon>Fabaceae</taxon>
        <taxon>Papilionoideae</taxon>
        <taxon>50 kb inversion clade</taxon>
        <taxon>NPAAA clade</taxon>
        <taxon>indigoferoid/millettioid clade</taxon>
        <taxon>Phaseoleae</taxon>
        <taxon>Canavalia</taxon>
    </lineage>
</organism>
<keyword evidence="3" id="KW-0436">Ligase</keyword>
<keyword evidence="5" id="KW-0067">ATP-binding</keyword>
<evidence type="ECO:0000256" key="5">
    <source>
        <dbReference type="ARBA" id="ARBA00022840"/>
    </source>
</evidence>
<comment type="similarity">
    <text evidence="2">Belongs to the ATP-dependent AMP-binding enzyme family.</text>
</comment>
<dbReference type="PANTHER" id="PTHR43859">
    <property type="entry name" value="ACYL-ACTIVATING ENZYME"/>
    <property type="match status" value="1"/>
</dbReference>
<evidence type="ECO:0000259" key="6">
    <source>
        <dbReference type="Pfam" id="PF00501"/>
    </source>
</evidence>
<dbReference type="Pfam" id="PF00501">
    <property type="entry name" value="AMP-binding"/>
    <property type="match status" value="1"/>
</dbReference>
<comment type="caution">
    <text evidence="7">The sequence shown here is derived from an EMBL/GenBank/DDBJ whole genome shotgun (WGS) entry which is preliminary data.</text>
</comment>
<dbReference type="SUPFAM" id="SSF56801">
    <property type="entry name" value="Acetyl-CoA synthetase-like"/>
    <property type="match status" value="1"/>
</dbReference>
<dbReference type="Gene3D" id="3.40.50.12780">
    <property type="entry name" value="N-terminal domain of ligase-like"/>
    <property type="match status" value="1"/>
</dbReference>
<proteinExistence type="inferred from homology"/>
<comment type="subcellular location">
    <subcellularLocation>
        <location evidence="1">Cytoplasm</location>
        <location evidence="1">Cytosol</location>
    </subcellularLocation>
</comment>
<keyword evidence="4" id="KW-0547">Nucleotide-binding</keyword>
<sequence length="221" mass="24497">MVGVRDNDIDELPKNAANYTALTPLWFMERAAQVHPNRKSVIHGSRHYTWHQTYQRCRRFASALSNCSIGLGNTVAVIAPNIPALYEAHFGIPMAGAVLNPVNIRLNASTIAFLLGHCAAAAVIVDQEFFSLAEEALKIWSEKDKTFRHPLLVVIGDENCDPKSLRYALDKGAIEYEDFLQSGDPEYAWKPPKDEWQSIALGYTSVLASSSTAFITVDSSR</sequence>
<reference evidence="7 8" key="1">
    <citation type="submission" date="2024-01" db="EMBL/GenBank/DDBJ databases">
        <title>The genomes of 5 underutilized Papilionoideae crops provide insights into root nodulation and disease resistanc.</title>
        <authorList>
            <person name="Jiang F."/>
        </authorList>
    </citation>
    <scope>NUCLEOTIDE SEQUENCE [LARGE SCALE GENOMIC DNA]</scope>
    <source>
        <strain evidence="7">LVBAO_FW01</strain>
        <tissue evidence="7">Leaves</tissue>
    </source>
</reference>
<evidence type="ECO:0000313" key="8">
    <source>
        <dbReference type="Proteomes" id="UP001367508"/>
    </source>
</evidence>
<gene>
    <name evidence="7" type="ORF">VNO77_05652</name>
</gene>
<keyword evidence="8" id="KW-1185">Reference proteome</keyword>
<dbReference type="InterPro" id="IPR000873">
    <property type="entry name" value="AMP-dep_synth/lig_dom"/>
</dbReference>
<evidence type="ECO:0000256" key="1">
    <source>
        <dbReference type="ARBA" id="ARBA00004514"/>
    </source>
</evidence>
<feature type="domain" description="AMP-dependent synthetase/ligase" evidence="6">
    <location>
        <begin position="29"/>
        <end position="205"/>
    </location>
</feature>